<dbReference type="EMBL" id="CP026100">
    <property type="protein sequence ID" value="AYV48145.1"/>
    <property type="molecule type" value="Genomic_DNA"/>
</dbReference>
<dbReference type="InterPro" id="IPR001775">
    <property type="entry name" value="GspD/PilQ"/>
</dbReference>
<keyword evidence="4" id="KW-0812">Transmembrane</keyword>
<evidence type="ECO:0000313" key="16">
    <source>
        <dbReference type="Proteomes" id="UP000281192"/>
    </source>
</evidence>
<dbReference type="Gene3D" id="3.30.1370.120">
    <property type="match status" value="2"/>
</dbReference>
<evidence type="ECO:0000313" key="15">
    <source>
        <dbReference type="Proteomes" id="UP000234483"/>
    </source>
</evidence>
<evidence type="ECO:0000256" key="10">
    <source>
        <dbReference type="SAM" id="MobiDB-lite"/>
    </source>
</evidence>
<keyword evidence="6" id="KW-0653">Protein transport</keyword>
<name>A0A2N5CLY4_9CAUL</name>
<evidence type="ECO:0000256" key="3">
    <source>
        <dbReference type="ARBA" id="ARBA00022448"/>
    </source>
</evidence>
<organism evidence="14 15">
    <name type="scientific">Caulobacter flavus</name>
    <dbReference type="NCBI Taxonomy" id="1679497"/>
    <lineage>
        <taxon>Bacteria</taxon>
        <taxon>Pseudomonadati</taxon>
        <taxon>Pseudomonadota</taxon>
        <taxon>Alphaproteobacteria</taxon>
        <taxon>Caulobacterales</taxon>
        <taxon>Caulobacteraceae</taxon>
        <taxon>Caulobacter</taxon>
    </lineage>
</organism>
<dbReference type="NCBIfam" id="TIGR02517">
    <property type="entry name" value="type_II_gspD"/>
    <property type="match status" value="1"/>
</dbReference>
<feature type="domain" description="NolW-like" evidence="12">
    <location>
        <begin position="298"/>
        <end position="356"/>
    </location>
</feature>
<feature type="compositionally biased region" description="Basic residues" evidence="10">
    <location>
        <begin position="114"/>
        <end position="132"/>
    </location>
</feature>
<evidence type="ECO:0000256" key="5">
    <source>
        <dbReference type="ARBA" id="ARBA00022729"/>
    </source>
</evidence>
<dbReference type="InterPro" id="IPR004846">
    <property type="entry name" value="T2SS/T3SS_dom"/>
</dbReference>
<feature type="compositionally biased region" description="Basic residues" evidence="10">
    <location>
        <begin position="95"/>
        <end position="106"/>
    </location>
</feature>
<reference evidence="14 15" key="1">
    <citation type="submission" date="2017-12" db="EMBL/GenBank/DDBJ databases">
        <title>The genome sequence of Caulobacter flavus CGMCC1 15093.</title>
        <authorList>
            <person name="Gao J."/>
            <person name="Mao X."/>
            <person name="Sun J."/>
        </authorList>
    </citation>
    <scope>NUCLEOTIDE SEQUENCE [LARGE SCALE GENOMIC DNA]</scope>
    <source>
        <strain evidence="14 15">CGMCC1 15093</strain>
    </source>
</reference>
<keyword evidence="8" id="KW-0998">Cell outer membrane</keyword>
<dbReference type="Proteomes" id="UP000281192">
    <property type="component" value="Chromosome"/>
</dbReference>
<dbReference type="EMBL" id="PJRQ01000048">
    <property type="protein sequence ID" value="PLR06930.1"/>
    <property type="molecule type" value="Genomic_DNA"/>
</dbReference>
<keyword evidence="5" id="KW-0732">Signal</keyword>
<dbReference type="AlphaFoldDB" id="A0A2N5CLY4"/>
<evidence type="ECO:0000256" key="7">
    <source>
        <dbReference type="ARBA" id="ARBA00023136"/>
    </source>
</evidence>
<evidence type="ECO:0000256" key="8">
    <source>
        <dbReference type="ARBA" id="ARBA00023237"/>
    </source>
</evidence>
<gene>
    <name evidence="14" type="primary">gspD</name>
    <name evidence="13" type="ORF">C1707_18795</name>
    <name evidence="14" type="ORF">CFHF_23755</name>
</gene>
<evidence type="ECO:0000259" key="12">
    <source>
        <dbReference type="Pfam" id="PF03958"/>
    </source>
</evidence>
<feature type="region of interest" description="Disordered" evidence="10">
    <location>
        <begin position="1"/>
        <end position="144"/>
    </location>
</feature>
<dbReference type="GO" id="GO:0015628">
    <property type="term" value="P:protein secretion by the type II secretion system"/>
    <property type="evidence" value="ECO:0007669"/>
    <property type="project" value="InterPro"/>
</dbReference>
<feature type="domain" description="NolW-like" evidence="12">
    <location>
        <begin position="438"/>
        <end position="553"/>
    </location>
</feature>
<dbReference type="GO" id="GO:0015627">
    <property type="term" value="C:type II protein secretion system complex"/>
    <property type="evidence" value="ECO:0007669"/>
    <property type="project" value="InterPro"/>
</dbReference>
<dbReference type="Proteomes" id="UP000234483">
    <property type="component" value="Unassembled WGS sequence"/>
</dbReference>
<keyword evidence="3 9" id="KW-0813">Transport</keyword>
<dbReference type="Gene3D" id="3.55.50.30">
    <property type="match status" value="1"/>
</dbReference>
<evidence type="ECO:0000259" key="11">
    <source>
        <dbReference type="Pfam" id="PF00263"/>
    </source>
</evidence>
<accession>A0A2N5CLY4</accession>
<dbReference type="InterPro" id="IPR038591">
    <property type="entry name" value="NolW-like_sf"/>
</dbReference>
<evidence type="ECO:0000256" key="4">
    <source>
        <dbReference type="ARBA" id="ARBA00022452"/>
    </source>
</evidence>
<evidence type="ECO:0000256" key="9">
    <source>
        <dbReference type="RuleBase" id="RU004004"/>
    </source>
</evidence>
<dbReference type="OrthoDB" id="9775455at2"/>
<keyword evidence="16" id="KW-1185">Reference proteome</keyword>
<protein>
    <submittedName>
        <fullName evidence="14">Type II secretion system protein GspD</fullName>
    </submittedName>
</protein>
<dbReference type="Pfam" id="PF03958">
    <property type="entry name" value="Secretin_N"/>
    <property type="match status" value="2"/>
</dbReference>
<comment type="subcellular location">
    <subcellularLocation>
        <location evidence="1 9">Cell outer membrane</location>
    </subcellularLocation>
</comment>
<dbReference type="PANTHER" id="PTHR30332">
    <property type="entry name" value="PROBABLE GENERAL SECRETION PATHWAY PROTEIN D"/>
    <property type="match status" value="1"/>
</dbReference>
<dbReference type="InterPro" id="IPR013356">
    <property type="entry name" value="T2SS_GspD"/>
</dbReference>
<feature type="compositionally biased region" description="Low complexity" evidence="10">
    <location>
        <begin position="178"/>
        <end position="194"/>
    </location>
</feature>
<sequence length="806" mass="85155">MRRAGPGPDPPGPGTGSLPAGSRSRRARATPEQAARGRPHPALRGDPGRPDLRAQQDQRRCRALCERGRRHGRAGRQPVTGRRGHRAAFGQRRASGNRRLHPRRAARRADRRLARGRRQLGQRSAVRRRRPPHPSPGPQRQERPAVIARSSLAAGLCLTSLLPGQVLAQPAAPPPAVRATVLPGQGGYPAAPSVSRPPPRPGPVSLNLPGVEVQDFAKAALGDALGLRYAVAPSARGRVSLVTPRAVAAADALGLIEEALRNAGLALVLSGGVYTVTPLAEARGQSAALDASQPGYGSEVIALSFANAEELRKLLEPIAPGVIVAADAPGRTLTIAGSTGQRRTVRDLVQQFDVDWLRGMSFALYVPQNTDARLIAPELEKLINAPGAPTAGMVRLLAMERLNGIIAISAQRQYLDDVKRWIEVLDHEGRSNERRLYVYRVQNGRAADLAKVLAAAFGGEAAGAAEGATIAGDQRSGGLIAQMQNAQSASASGQTLPGQAPTPAAQSMRMGGLDAQLTITSDETNNAIVAFATPREYAILEDALRKLDVVPMQVMIEVAITEVTLNDALRYGSQWFFKVNGNQYGLSQGETATPAPTFPGFTYGLRTGSVTAAISALSNVTHVEVLSAPNLLVINNQTASLEVGDQVPISTGSAVNNVSLVSGIDYRDTGVLMKVTPRVNSGGLVLLDIAQEVSDVSPTASSKIDSPTISVRKVATSIAVQDGQTIALGGLIRDNANKARSGVPILGAAPIVGALFGSRDNKRLRTELLVLLTPHVIRNTAEADDVAEELRRKIRAISPKPPKFEP</sequence>
<evidence type="ECO:0000256" key="6">
    <source>
        <dbReference type="ARBA" id="ARBA00022927"/>
    </source>
</evidence>
<keyword evidence="7" id="KW-0472">Membrane</keyword>
<feature type="region of interest" description="Disordered" evidence="10">
    <location>
        <begin position="178"/>
        <end position="200"/>
    </location>
</feature>
<reference evidence="13 16" key="2">
    <citation type="submission" date="2018-01" db="EMBL/GenBank/DDBJ databases">
        <title>Complete genome sequence of Caulobacter flavus RHGG3.</title>
        <authorList>
            <person name="Yang E."/>
        </authorList>
    </citation>
    <scope>NUCLEOTIDE SEQUENCE [LARGE SCALE GENOMIC DNA]</scope>
    <source>
        <strain evidence="13 16">RHGG3</strain>
    </source>
</reference>
<dbReference type="GO" id="GO:0009279">
    <property type="term" value="C:cell outer membrane"/>
    <property type="evidence" value="ECO:0007669"/>
    <property type="project" value="UniProtKB-SubCell"/>
</dbReference>
<dbReference type="PRINTS" id="PR00811">
    <property type="entry name" value="BCTERIALGSPD"/>
</dbReference>
<feature type="domain" description="Type II/III secretion system secretin-like" evidence="11">
    <location>
        <begin position="616"/>
        <end position="778"/>
    </location>
</feature>
<evidence type="ECO:0000256" key="1">
    <source>
        <dbReference type="ARBA" id="ARBA00004442"/>
    </source>
</evidence>
<evidence type="ECO:0000313" key="13">
    <source>
        <dbReference type="EMBL" id="AYV48145.1"/>
    </source>
</evidence>
<dbReference type="InterPro" id="IPR050810">
    <property type="entry name" value="Bact_Secretion_Sys_Channel"/>
</dbReference>
<dbReference type="InterPro" id="IPR005644">
    <property type="entry name" value="NolW-like"/>
</dbReference>
<evidence type="ECO:0000256" key="2">
    <source>
        <dbReference type="ARBA" id="ARBA00006980"/>
    </source>
</evidence>
<dbReference type="PRINTS" id="PR01032">
    <property type="entry name" value="PHAGEIV"/>
</dbReference>
<dbReference type="PANTHER" id="PTHR30332:SF25">
    <property type="entry name" value="SECRETIN XPSD"/>
    <property type="match status" value="1"/>
</dbReference>
<comment type="similarity">
    <text evidence="2">Belongs to the bacterial secretin family. GSP D subfamily.</text>
</comment>
<feature type="compositionally biased region" description="Basic and acidic residues" evidence="10">
    <location>
        <begin position="46"/>
        <end position="67"/>
    </location>
</feature>
<proteinExistence type="inferred from homology"/>
<keyword evidence="4" id="KW-1134">Transmembrane beta strand</keyword>
<dbReference type="Pfam" id="PF00263">
    <property type="entry name" value="Secretin"/>
    <property type="match status" value="1"/>
</dbReference>
<evidence type="ECO:0000313" key="14">
    <source>
        <dbReference type="EMBL" id="PLR06930.1"/>
    </source>
</evidence>
<dbReference type="KEGG" id="cfh:C1707_18795"/>